<feature type="domain" description="C2H2-type" evidence="13">
    <location>
        <begin position="351"/>
        <end position="378"/>
    </location>
</feature>
<dbReference type="PROSITE" id="PS50157">
    <property type="entry name" value="ZINC_FINGER_C2H2_2"/>
    <property type="match status" value="7"/>
</dbReference>
<dbReference type="InterPro" id="IPR036236">
    <property type="entry name" value="Znf_C2H2_sf"/>
</dbReference>
<keyword evidence="4" id="KW-0677">Repeat</keyword>
<evidence type="ECO:0000256" key="1">
    <source>
        <dbReference type="ARBA" id="ARBA00004123"/>
    </source>
</evidence>
<comment type="similarity">
    <text evidence="2">Belongs to the krueppel C2H2-type zinc-finger protein family.</text>
</comment>
<feature type="compositionally biased region" description="Polar residues" evidence="12">
    <location>
        <begin position="156"/>
        <end position="169"/>
    </location>
</feature>
<feature type="region of interest" description="Disordered" evidence="12">
    <location>
        <begin position="129"/>
        <end position="192"/>
    </location>
</feature>
<keyword evidence="14" id="KW-0808">Transferase</keyword>
<feature type="domain" description="C2H2-type" evidence="13">
    <location>
        <begin position="407"/>
        <end position="434"/>
    </location>
</feature>
<evidence type="ECO:0000256" key="12">
    <source>
        <dbReference type="SAM" id="MobiDB-lite"/>
    </source>
</evidence>
<dbReference type="GO" id="GO:0005634">
    <property type="term" value="C:nucleus"/>
    <property type="evidence" value="ECO:0007669"/>
    <property type="project" value="UniProtKB-SubCell"/>
</dbReference>
<dbReference type="FunFam" id="3.30.160.60:FF:000446">
    <property type="entry name" value="Zinc finger protein"/>
    <property type="match status" value="1"/>
</dbReference>
<keyword evidence="9" id="KW-0804">Transcription</keyword>
<evidence type="ECO:0000256" key="11">
    <source>
        <dbReference type="PROSITE-ProRule" id="PRU00042"/>
    </source>
</evidence>
<comment type="caution">
    <text evidence="14">The sequence shown here is derived from an EMBL/GenBank/DDBJ whole genome shotgun (WGS) entry which is preliminary data.</text>
</comment>
<feature type="compositionally biased region" description="Polar residues" evidence="12">
    <location>
        <begin position="182"/>
        <end position="192"/>
    </location>
</feature>
<evidence type="ECO:0000256" key="10">
    <source>
        <dbReference type="ARBA" id="ARBA00023242"/>
    </source>
</evidence>
<comment type="subcellular location">
    <subcellularLocation>
        <location evidence="1">Nucleus</location>
    </subcellularLocation>
</comment>
<evidence type="ECO:0000256" key="9">
    <source>
        <dbReference type="ARBA" id="ARBA00023163"/>
    </source>
</evidence>
<keyword evidence="8" id="KW-0238">DNA-binding</keyword>
<dbReference type="Pfam" id="PF12874">
    <property type="entry name" value="zf-met"/>
    <property type="match status" value="1"/>
</dbReference>
<evidence type="ECO:0000313" key="15">
    <source>
        <dbReference type="Proteomes" id="UP000499080"/>
    </source>
</evidence>
<evidence type="ECO:0000256" key="2">
    <source>
        <dbReference type="ARBA" id="ARBA00006991"/>
    </source>
</evidence>
<gene>
    <name evidence="14" type="primary">Prdm9_26</name>
    <name evidence="14" type="ORF">AVEN_25321_1</name>
</gene>
<evidence type="ECO:0000256" key="7">
    <source>
        <dbReference type="ARBA" id="ARBA00023015"/>
    </source>
</evidence>
<evidence type="ECO:0000259" key="13">
    <source>
        <dbReference type="PROSITE" id="PS50157"/>
    </source>
</evidence>
<proteinExistence type="inferred from homology"/>
<evidence type="ECO:0000256" key="6">
    <source>
        <dbReference type="ARBA" id="ARBA00022833"/>
    </source>
</evidence>
<dbReference type="PANTHER" id="PTHR16515">
    <property type="entry name" value="PR DOMAIN ZINC FINGER PROTEIN"/>
    <property type="match status" value="1"/>
</dbReference>
<accession>A0A4Y2WGD9</accession>
<dbReference type="GO" id="GO:0003677">
    <property type="term" value="F:DNA binding"/>
    <property type="evidence" value="ECO:0007669"/>
    <property type="project" value="UniProtKB-KW"/>
</dbReference>
<keyword evidence="10" id="KW-0539">Nucleus</keyword>
<dbReference type="FunFam" id="3.30.160.60:FF:001506">
    <property type="entry name" value="Zinc finger protein"/>
    <property type="match status" value="2"/>
</dbReference>
<dbReference type="InterPro" id="IPR013087">
    <property type="entry name" value="Znf_C2H2_type"/>
</dbReference>
<keyword evidence="14" id="KW-0489">Methyltransferase</keyword>
<feature type="domain" description="C2H2-type" evidence="13">
    <location>
        <begin position="463"/>
        <end position="489"/>
    </location>
</feature>
<dbReference type="EMBL" id="BGPR01059008">
    <property type="protein sequence ID" value="GBO35087.1"/>
    <property type="molecule type" value="Genomic_DNA"/>
</dbReference>
<dbReference type="SMART" id="SM00355">
    <property type="entry name" value="ZnF_C2H2"/>
    <property type="match status" value="7"/>
</dbReference>
<sequence>MEEFQCSWCNRRFHWKDGHFCFLKGKPDNEYSESDLDELEKHAVRLEAATRNQNCTSDDFRHSNPKTQAHDIQLNSSSGNDRNFCSKNIFQGEQVTSSLVSPFSSQCHGSNLDVSRSVSHVSAQQSIFEAAEESPKKSLFEQDETSRGDFCRTDNKQTNPSEQLSSQKESGWRNLGPVPQMKRNNTSFGDDTNTCIKKGNRLSEFIRGRKESYLDSISASPTCIEWDGNNAEAQKGKGYSKIQSISGKVTKIGNSSTSETASNTVALGSDADMVSVAGPSGIRTQSRRTGKEKCFACDVCGKVFGKKSHLHAHQRTHTGEKPFVCHTCDKKFRQKQHLNDHLRTHSGEKPFACHRCDKKFRQKQHLNDHLRTHTGEKPFACHICGKGFTLKCNLKIHNRTHTEEKPFACHICGKGFTLKCNLKIHIRTHSGEKPFVCHICRKRFAQKPHLDYHLRTHTREKPYKCQLCGMDFANQNDCNEHYKGEHGGK</sequence>
<evidence type="ECO:0000256" key="4">
    <source>
        <dbReference type="ARBA" id="ARBA00022737"/>
    </source>
</evidence>
<dbReference type="FunFam" id="3.30.160.60:FF:000744">
    <property type="entry name" value="zinc finger E-box-binding homeobox 1"/>
    <property type="match status" value="1"/>
</dbReference>
<dbReference type="GO" id="GO:0032259">
    <property type="term" value="P:methylation"/>
    <property type="evidence" value="ECO:0007669"/>
    <property type="project" value="UniProtKB-KW"/>
</dbReference>
<keyword evidence="6" id="KW-0862">Zinc</keyword>
<reference evidence="14 15" key="1">
    <citation type="journal article" date="2019" name="Sci. Rep.">
        <title>Orb-weaving spider Araneus ventricosus genome elucidates the spidroin gene catalogue.</title>
        <authorList>
            <person name="Kono N."/>
            <person name="Nakamura H."/>
            <person name="Ohtoshi R."/>
            <person name="Moran D.A.P."/>
            <person name="Shinohara A."/>
            <person name="Yoshida Y."/>
            <person name="Fujiwara M."/>
            <person name="Mori M."/>
            <person name="Tomita M."/>
            <person name="Arakawa K."/>
        </authorList>
    </citation>
    <scope>NUCLEOTIDE SEQUENCE [LARGE SCALE GENOMIC DNA]</scope>
</reference>
<organism evidence="14 15">
    <name type="scientific">Araneus ventricosus</name>
    <name type="common">Orbweaver spider</name>
    <name type="synonym">Epeira ventricosa</name>
    <dbReference type="NCBI Taxonomy" id="182803"/>
    <lineage>
        <taxon>Eukaryota</taxon>
        <taxon>Metazoa</taxon>
        <taxon>Ecdysozoa</taxon>
        <taxon>Arthropoda</taxon>
        <taxon>Chelicerata</taxon>
        <taxon>Arachnida</taxon>
        <taxon>Araneae</taxon>
        <taxon>Araneomorphae</taxon>
        <taxon>Entelegynae</taxon>
        <taxon>Araneoidea</taxon>
        <taxon>Araneidae</taxon>
        <taxon>Araneus</taxon>
    </lineage>
</organism>
<feature type="compositionally biased region" description="Basic and acidic residues" evidence="12">
    <location>
        <begin position="133"/>
        <end position="155"/>
    </location>
</feature>
<dbReference type="GO" id="GO:0010468">
    <property type="term" value="P:regulation of gene expression"/>
    <property type="evidence" value="ECO:0007669"/>
    <property type="project" value="UniProtKB-ARBA"/>
</dbReference>
<feature type="domain" description="C2H2-type" evidence="13">
    <location>
        <begin position="435"/>
        <end position="462"/>
    </location>
</feature>
<dbReference type="GO" id="GO:0008270">
    <property type="term" value="F:zinc ion binding"/>
    <property type="evidence" value="ECO:0007669"/>
    <property type="project" value="UniProtKB-KW"/>
</dbReference>
<dbReference type="FunFam" id="3.30.160.60:FF:000151">
    <property type="entry name" value="Zinc finger and SCAN domain-containing 21"/>
    <property type="match status" value="1"/>
</dbReference>
<keyword evidence="3" id="KW-0479">Metal-binding</keyword>
<feature type="domain" description="C2H2-type" evidence="13">
    <location>
        <begin position="295"/>
        <end position="322"/>
    </location>
</feature>
<dbReference type="InterPro" id="IPR050331">
    <property type="entry name" value="Zinc_finger"/>
</dbReference>
<dbReference type="GO" id="GO:0032502">
    <property type="term" value="P:developmental process"/>
    <property type="evidence" value="ECO:0007669"/>
    <property type="project" value="UniProtKB-ARBA"/>
</dbReference>
<keyword evidence="15" id="KW-1185">Reference proteome</keyword>
<dbReference type="Pfam" id="PF00096">
    <property type="entry name" value="zf-C2H2"/>
    <property type="match status" value="6"/>
</dbReference>
<dbReference type="Gene3D" id="3.30.160.60">
    <property type="entry name" value="Classic Zinc Finger"/>
    <property type="match status" value="7"/>
</dbReference>
<keyword evidence="5 11" id="KW-0863">Zinc-finger</keyword>
<dbReference type="PANTHER" id="PTHR16515:SF49">
    <property type="entry name" value="GASTRULA ZINC FINGER PROTEIN XLCGF49.1-LIKE-RELATED"/>
    <property type="match status" value="1"/>
</dbReference>
<evidence type="ECO:0000313" key="14">
    <source>
        <dbReference type="EMBL" id="GBO35087.1"/>
    </source>
</evidence>
<dbReference type="SUPFAM" id="SSF57667">
    <property type="entry name" value="beta-beta-alpha zinc fingers"/>
    <property type="match status" value="4"/>
</dbReference>
<feature type="domain" description="C2H2-type" evidence="13">
    <location>
        <begin position="379"/>
        <end position="406"/>
    </location>
</feature>
<dbReference type="GO" id="GO:0008168">
    <property type="term" value="F:methyltransferase activity"/>
    <property type="evidence" value="ECO:0007669"/>
    <property type="project" value="UniProtKB-KW"/>
</dbReference>
<keyword evidence="7" id="KW-0805">Transcription regulation</keyword>
<dbReference type="AlphaFoldDB" id="A0A4Y2WGD9"/>
<dbReference type="PROSITE" id="PS00028">
    <property type="entry name" value="ZINC_FINGER_C2H2_1"/>
    <property type="match status" value="7"/>
</dbReference>
<dbReference type="Proteomes" id="UP000499080">
    <property type="component" value="Unassembled WGS sequence"/>
</dbReference>
<dbReference type="FunFam" id="3.30.160.60:FF:000202">
    <property type="entry name" value="Zinc finger protein 574"/>
    <property type="match status" value="1"/>
</dbReference>
<feature type="domain" description="C2H2-type" evidence="13">
    <location>
        <begin position="323"/>
        <end position="350"/>
    </location>
</feature>
<evidence type="ECO:0000256" key="8">
    <source>
        <dbReference type="ARBA" id="ARBA00023125"/>
    </source>
</evidence>
<evidence type="ECO:0000256" key="3">
    <source>
        <dbReference type="ARBA" id="ARBA00022723"/>
    </source>
</evidence>
<name>A0A4Y2WGD9_ARAVE</name>
<evidence type="ECO:0000256" key="5">
    <source>
        <dbReference type="ARBA" id="ARBA00022771"/>
    </source>
</evidence>
<protein>
    <submittedName>
        <fullName evidence="14">Histone-lysine N-methyltransferase PRDM9</fullName>
    </submittedName>
</protein>